<feature type="region of interest" description="Disordered" evidence="1">
    <location>
        <begin position="57"/>
        <end position="78"/>
    </location>
</feature>
<dbReference type="Proteomes" id="UP000028725">
    <property type="component" value="Unassembled WGS sequence"/>
</dbReference>
<sequence length="142" mass="14518">MSDSSSTKRAHPRRAALGGVVLLGAWMVLVAPSACGVTAQDPSASLSEHSADLGIGVAEPAEPLPTEPLPAGDGGVPWRGECTADSDCDQSAAAALCGEDTEMYCKFFKRKDGGPADKGTCECRVKTATPTPIDAGVIVIMD</sequence>
<proteinExistence type="predicted"/>
<gene>
    <name evidence="2" type="ORF">DB31_3827</name>
</gene>
<name>A0A085W4V0_9BACT</name>
<evidence type="ECO:0000313" key="2">
    <source>
        <dbReference type="EMBL" id="KFE62713.1"/>
    </source>
</evidence>
<protein>
    <submittedName>
        <fullName evidence="2">Uncharacterized protein</fullName>
    </submittedName>
</protein>
<dbReference type="OrthoDB" id="9894450at2"/>
<evidence type="ECO:0000313" key="3">
    <source>
        <dbReference type="Proteomes" id="UP000028725"/>
    </source>
</evidence>
<evidence type="ECO:0000256" key="1">
    <source>
        <dbReference type="SAM" id="MobiDB-lite"/>
    </source>
</evidence>
<dbReference type="RefSeq" id="WP_157232353.1">
    <property type="nucleotide sequence ID" value="NZ_JMCB01000020.1"/>
</dbReference>
<dbReference type="EMBL" id="JMCB01000020">
    <property type="protein sequence ID" value="KFE62713.1"/>
    <property type="molecule type" value="Genomic_DNA"/>
</dbReference>
<organism evidence="2 3">
    <name type="scientific">Hyalangium minutum</name>
    <dbReference type="NCBI Taxonomy" id="394096"/>
    <lineage>
        <taxon>Bacteria</taxon>
        <taxon>Pseudomonadati</taxon>
        <taxon>Myxococcota</taxon>
        <taxon>Myxococcia</taxon>
        <taxon>Myxococcales</taxon>
        <taxon>Cystobacterineae</taxon>
        <taxon>Archangiaceae</taxon>
        <taxon>Hyalangium</taxon>
    </lineage>
</organism>
<reference evidence="2 3" key="1">
    <citation type="submission" date="2014-04" db="EMBL/GenBank/DDBJ databases">
        <title>Genome assembly of Hyalangium minutum DSM 14724.</title>
        <authorList>
            <person name="Sharma G."/>
            <person name="Subramanian S."/>
        </authorList>
    </citation>
    <scope>NUCLEOTIDE SEQUENCE [LARGE SCALE GENOMIC DNA]</scope>
    <source>
        <strain evidence="2 3">DSM 14724</strain>
    </source>
</reference>
<accession>A0A085W4V0</accession>
<comment type="caution">
    <text evidence="2">The sequence shown here is derived from an EMBL/GenBank/DDBJ whole genome shotgun (WGS) entry which is preliminary data.</text>
</comment>
<dbReference type="AlphaFoldDB" id="A0A085W4V0"/>
<keyword evidence="3" id="KW-1185">Reference proteome</keyword>